<keyword evidence="3" id="KW-1185">Reference proteome</keyword>
<keyword evidence="1" id="KW-0732">Signal</keyword>
<dbReference type="PANTHER" id="PTHR35340:SF5">
    <property type="entry name" value="ASST-DOMAIN-CONTAINING PROTEIN"/>
    <property type="match status" value="1"/>
</dbReference>
<proteinExistence type="predicted"/>
<dbReference type="PANTHER" id="PTHR35340">
    <property type="entry name" value="PQQ ENZYME REPEAT PROTEIN-RELATED"/>
    <property type="match status" value="1"/>
</dbReference>
<accession>A0A0D0C369</accession>
<gene>
    <name evidence="2" type="ORF">GYMLUDRAFT_77877</name>
</gene>
<name>A0A0D0C369_9AGAR</name>
<dbReference type="AlphaFoldDB" id="A0A0D0C369"/>
<feature type="signal peptide" evidence="1">
    <location>
        <begin position="1"/>
        <end position="22"/>
    </location>
</feature>
<dbReference type="InterPro" id="IPR053143">
    <property type="entry name" value="Arylsulfate_ST"/>
</dbReference>
<dbReference type="HOGENOM" id="CLU_018249_0_0_1"/>
<dbReference type="Proteomes" id="UP000053593">
    <property type="component" value="Unassembled WGS sequence"/>
</dbReference>
<protein>
    <recommendedName>
        <fullName evidence="4">ASST-domain-containing protein</fullName>
    </recommendedName>
</protein>
<evidence type="ECO:0000313" key="2">
    <source>
        <dbReference type="EMBL" id="KIK52282.1"/>
    </source>
</evidence>
<evidence type="ECO:0000256" key="1">
    <source>
        <dbReference type="SAM" id="SignalP"/>
    </source>
</evidence>
<dbReference type="OrthoDB" id="5427350at2759"/>
<evidence type="ECO:0000313" key="3">
    <source>
        <dbReference type="Proteomes" id="UP000053593"/>
    </source>
</evidence>
<evidence type="ECO:0008006" key="4">
    <source>
        <dbReference type="Google" id="ProtNLM"/>
    </source>
</evidence>
<dbReference type="Pfam" id="PF14269">
    <property type="entry name" value="Arylsulfotran_2"/>
    <property type="match status" value="1"/>
</dbReference>
<feature type="chain" id="PRO_5002224983" description="ASST-domain-containing protein" evidence="1">
    <location>
        <begin position="23"/>
        <end position="566"/>
    </location>
</feature>
<dbReference type="EMBL" id="KN834845">
    <property type="protein sequence ID" value="KIK52282.1"/>
    <property type="molecule type" value="Genomic_DNA"/>
</dbReference>
<organism evidence="2 3">
    <name type="scientific">Collybiopsis luxurians FD-317 M1</name>
    <dbReference type="NCBI Taxonomy" id="944289"/>
    <lineage>
        <taxon>Eukaryota</taxon>
        <taxon>Fungi</taxon>
        <taxon>Dikarya</taxon>
        <taxon>Basidiomycota</taxon>
        <taxon>Agaricomycotina</taxon>
        <taxon>Agaricomycetes</taxon>
        <taxon>Agaricomycetidae</taxon>
        <taxon>Agaricales</taxon>
        <taxon>Marasmiineae</taxon>
        <taxon>Omphalotaceae</taxon>
        <taxon>Collybiopsis</taxon>
        <taxon>Collybiopsis luxurians</taxon>
    </lineage>
</organism>
<dbReference type="InterPro" id="IPR039535">
    <property type="entry name" value="ASST-like"/>
</dbReference>
<sequence>MKSFLLAPVLFAVVIISQCANASVAFCKNRNYELGILGQAPLQAYNAAPFAPPQINYAVPPADCPSNKEVQGFIFFSPLCMKPLASSPASTLLINFYLVSDAPDPGSGSKGAPGAIILNPNGTLVYSAFQSTDINALTFRLGVQRFRGKYHLVVWIGAFDLFPGFGSSGYNLLLDETYTIVANITVTPDLNAGPDLHELQITPNDTAIMTAYPAQAANLSVFGGPENGFILNCVAQEVEIETGEAVFTWHSLDHVEPGECFAEIGQTGDGTADDPWDFFHINSVQKLDDGNYFISSRHCHTLYLVNPSGDIIWRMGGKRSDFTFEPGANYSWQHHARMHNNNTISVFNNGASTWEQDFAFSQGLLLKYNMSTMTVSLINSRTPFNHILSQGEGSMQVMENGHSLVGWGQQPYYSQHDENGNTMWSAQFGLNSSAYRTFLHDWVGRPNTPPSVHVSNASSFNNVSVYAWWNGATEVTAWQLLGANTHHASQSSPTDNIQLSRATTLGDPVGKYDFETTLTYHGRQGDFEFYQVAALDANGHVLGYSNFTSLNGTVSFRADTTSSNQA</sequence>
<reference evidence="2 3" key="1">
    <citation type="submission" date="2014-04" db="EMBL/GenBank/DDBJ databases">
        <title>Evolutionary Origins and Diversification of the Mycorrhizal Mutualists.</title>
        <authorList>
            <consortium name="DOE Joint Genome Institute"/>
            <consortium name="Mycorrhizal Genomics Consortium"/>
            <person name="Kohler A."/>
            <person name="Kuo A."/>
            <person name="Nagy L.G."/>
            <person name="Floudas D."/>
            <person name="Copeland A."/>
            <person name="Barry K.W."/>
            <person name="Cichocki N."/>
            <person name="Veneault-Fourrey C."/>
            <person name="LaButti K."/>
            <person name="Lindquist E.A."/>
            <person name="Lipzen A."/>
            <person name="Lundell T."/>
            <person name="Morin E."/>
            <person name="Murat C."/>
            <person name="Riley R."/>
            <person name="Ohm R."/>
            <person name="Sun H."/>
            <person name="Tunlid A."/>
            <person name="Henrissat B."/>
            <person name="Grigoriev I.V."/>
            <person name="Hibbett D.S."/>
            <person name="Martin F."/>
        </authorList>
    </citation>
    <scope>NUCLEOTIDE SEQUENCE [LARGE SCALE GENOMIC DNA]</scope>
    <source>
        <strain evidence="2 3">FD-317 M1</strain>
    </source>
</reference>